<organism evidence="2 3">
    <name type="scientific">Candidatus Collierbacteria bacterium GW2011_GWA2_46_26</name>
    <dbReference type="NCBI Taxonomy" id="1618381"/>
    <lineage>
        <taxon>Bacteria</taxon>
        <taxon>Candidatus Collieribacteriota</taxon>
    </lineage>
</organism>
<evidence type="ECO:0000313" key="3">
    <source>
        <dbReference type="Proteomes" id="UP000034794"/>
    </source>
</evidence>
<feature type="transmembrane region" description="Helical" evidence="1">
    <location>
        <begin position="12"/>
        <end position="33"/>
    </location>
</feature>
<keyword evidence="1" id="KW-0812">Transmembrane</keyword>
<dbReference type="Proteomes" id="UP000034794">
    <property type="component" value="Unassembled WGS sequence"/>
</dbReference>
<gene>
    <name evidence="2" type="ORF">UX47_C0007G0090</name>
</gene>
<accession>A0A0G1PJC2</accession>
<reference evidence="2 3" key="1">
    <citation type="journal article" date="2015" name="Nature">
        <title>rRNA introns, odd ribosomes, and small enigmatic genomes across a large radiation of phyla.</title>
        <authorList>
            <person name="Brown C.T."/>
            <person name="Hug L.A."/>
            <person name="Thomas B.C."/>
            <person name="Sharon I."/>
            <person name="Castelle C.J."/>
            <person name="Singh A."/>
            <person name="Wilkins M.J."/>
            <person name="Williams K.H."/>
            <person name="Banfield J.F."/>
        </authorList>
    </citation>
    <scope>NUCLEOTIDE SEQUENCE [LARGE SCALE GENOMIC DNA]</scope>
</reference>
<comment type="caution">
    <text evidence="2">The sequence shown here is derived from an EMBL/GenBank/DDBJ whole genome shotgun (WGS) entry which is preliminary data.</text>
</comment>
<proteinExistence type="predicted"/>
<keyword evidence="1" id="KW-1133">Transmembrane helix</keyword>
<dbReference type="EMBL" id="LCMI01000007">
    <property type="protein sequence ID" value="KKU32846.1"/>
    <property type="molecule type" value="Genomic_DNA"/>
</dbReference>
<dbReference type="AlphaFoldDB" id="A0A0G1PJC2"/>
<evidence type="ECO:0000313" key="2">
    <source>
        <dbReference type="EMBL" id="KKU32846.1"/>
    </source>
</evidence>
<protein>
    <submittedName>
        <fullName evidence="2">Uncharacterized protein</fullName>
    </submittedName>
</protein>
<feature type="transmembrane region" description="Helical" evidence="1">
    <location>
        <begin position="39"/>
        <end position="61"/>
    </location>
</feature>
<name>A0A0G1PJC2_9BACT</name>
<keyword evidence="1" id="KW-0472">Membrane</keyword>
<sequence length="121" mass="13763">MKKIVKVALYDAFMLLATCMLLSFSVVPILLVVNSLTGIAFSSLLLGFVAAVGFACVLKFVTTLVGTWVRINQVLDLYAIEYTEAVKMVCVHKYKSRQKPIEWDTKSFYRDLNDYRARKKL</sequence>
<evidence type="ECO:0000256" key="1">
    <source>
        <dbReference type="SAM" id="Phobius"/>
    </source>
</evidence>